<evidence type="ECO:0000256" key="9">
    <source>
        <dbReference type="ARBA" id="ARBA00023027"/>
    </source>
</evidence>
<keyword evidence="8 11" id="KW-0067">ATP-binding</keyword>
<keyword evidence="5 11" id="KW-0808">Transferase</keyword>
<dbReference type="InterPro" id="IPR014729">
    <property type="entry name" value="Rossmann-like_a/b/a_fold"/>
</dbReference>
<dbReference type="Gene3D" id="3.40.50.620">
    <property type="entry name" value="HUPs"/>
    <property type="match status" value="1"/>
</dbReference>
<evidence type="ECO:0000256" key="3">
    <source>
        <dbReference type="ARBA" id="ARBA00007064"/>
    </source>
</evidence>
<accession>A0ABM4BKI5</accession>
<proteinExistence type="inferred from homology"/>
<dbReference type="InterPro" id="IPR045094">
    <property type="entry name" value="NMNAT_euk"/>
</dbReference>
<dbReference type="PANTHER" id="PTHR12039">
    <property type="entry name" value="NICOTINAMIDE MONONUCLEOTIDE ADENYLYLTRANSFERASE"/>
    <property type="match status" value="1"/>
</dbReference>
<comment type="catalytic activity">
    <reaction evidence="11">
        <text>beta-nicotinamide D-ribonucleotide + ATP + H(+) = diphosphate + NAD(+)</text>
        <dbReference type="Rhea" id="RHEA:21360"/>
        <dbReference type="ChEBI" id="CHEBI:14649"/>
        <dbReference type="ChEBI" id="CHEBI:15378"/>
        <dbReference type="ChEBI" id="CHEBI:30616"/>
        <dbReference type="ChEBI" id="CHEBI:33019"/>
        <dbReference type="ChEBI" id="CHEBI:57540"/>
        <dbReference type="EC" id="2.7.7.1"/>
    </reaction>
</comment>
<dbReference type="RefSeq" id="XP_065649551.1">
    <property type="nucleotide sequence ID" value="XM_065793479.1"/>
</dbReference>
<dbReference type="Pfam" id="PF01467">
    <property type="entry name" value="CTP_transf_like"/>
    <property type="match status" value="1"/>
</dbReference>
<keyword evidence="6 11" id="KW-0548">Nucleotidyltransferase</keyword>
<evidence type="ECO:0000313" key="14">
    <source>
        <dbReference type="RefSeq" id="XP_065649550.1"/>
    </source>
</evidence>
<dbReference type="SUPFAM" id="SSF52374">
    <property type="entry name" value="Nucleotidylyl transferase"/>
    <property type="match status" value="1"/>
</dbReference>
<comment type="pathway">
    <text evidence="2">Cofactor biosynthesis; NAD(+) biosynthesis; deamido-NAD(+) from nicotinate D-ribonucleotide: step 1/1.</text>
</comment>
<comment type="catalytic activity">
    <reaction evidence="10 11">
        <text>nicotinate beta-D-ribonucleotide + ATP + H(+) = deamido-NAD(+) + diphosphate</text>
        <dbReference type="Rhea" id="RHEA:22860"/>
        <dbReference type="ChEBI" id="CHEBI:15378"/>
        <dbReference type="ChEBI" id="CHEBI:30616"/>
        <dbReference type="ChEBI" id="CHEBI:33019"/>
        <dbReference type="ChEBI" id="CHEBI:57502"/>
        <dbReference type="ChEBI" id="CHEBI:58437"/>
        <dbReference type="EC" id="2.7.7.18"/>
    </reaction>
</comment>
<protein>
    <recommendedName>
        <fullName evidence="11">Nicotinamide-nucleotide adenylyltransferase</fullName>
        <ecNumber evidence="11">2.7.7.1</ecNumber>
        <ecNumber evidence="11">2.7.7.18</ecNumber>
    </recommendedName>
</protein>
<reference evidence="14 15" key="1">
    <citation type="submission" date="2025-05" db="UniProtKB">
        <authorList>
            <consortium name="RefSeq"/>
        </authorList>
    </citation>
    <scope>IDENTIFICATION</scope>
</reference>
<keyword evidence="7 11" id="KW-0547">Nucleotide-binding</keyword>
<dbReference type="RefSeq" id="XP_065649550.1">
    <property type="nucleotide sequence ID" value="XM_065793478.1"/>
</dbReference>
<evidence type="ECO:0000313" key="15">
    <source>
        <dbReference type="RefSeq" id="XP_065649551.1"/>
    </source>
</evidence>
<name>A0ABM4BKI5_HYDVU</name>
<comment type="similarity">
    <text evidence="3 11">Belongs to the eukaryotic NMN adenylyltransferase family.</text>
</comment>
<gene>
    <name evidence="14 15" type="primary">LOC100214495</name>
</gene>
<dbReference type="EC" id="2.7.7.18" evidence="11"/>
<keyword evidence="4 11" id="KW-0662">Pyridine nucleotide biosynthesis</keyword>
<feature type="domain" description="Cytidyltransferase-like" evidence="12">
    <location>
        <begin position="12"/>
        <end position="190"/>
    </location>
</feature>
<evidence type="ECO:0000259" key="12">
    <source>
        <dbReference type="Pfam" id="PF01467"/>
    </source>
</evidence>
<organism evidence="13 14">
    <name type="scientific">Hydra vulgaris</name>
    <name type="common">Hydra</name>
    <name type="synonym">Hydra attenuata</name>
    <dbReference type="NCBI Taxonomy" id="6087"/>
    <lineage>
        <taxon>Eukaryota</taxon>
        <taxon>Metazoa</taxon>
        <taxon>Cnidaria</taxon>
        <taxon>Hydrozoa</taxon>
        <taxon>Hydroidolina</taxon>
        <taxon>Anthoathecata</taxon>
        <taxon>Aplanulata</taxon>
        <taxon>Hydridae</taxon>
        <taxon>Hydra</taxon>
    </lineage>
</organism>
<dbReference type="NCBIfam" id="TIGR00482">
    <property type="entry name" value="nicotinate (nicotinamide) nucleotide adenylyltransferase"/>
    <property type="match status" value="1"/>
</dbReference>
<sequence>MAANQAVLLLSCGSFNPITNMHLRIFELARDTLKSYGKTVIGGIISPTHDMYKKKGLIASKHRVQMCQLATNTSNWIRVSSWESEQDSWQRTVKVLRHIQQDANKVYAVPVHVKFLCGADLMESFSVPDLWKTEDIEEIVGKHGLVVITRAGSNPEKFIESSNILSKFKNNIDIVEEWILNEISATKIRTALSRGESIRYLVPDTVIDYIEKNKLYC</sequence>
<evidence type="ECO:0000256" key="2">
    <source>
        <dbReference type="ARBA" id="ARBA00005019"/>
    </source>
</evidence>
<keyword evidence="9 11" id="KW-0520">NAD</keyword>
<evidence type="ECO:0000256" key="5">
    <source>
        <dbReference type="ARBA" id="ARBA00022679"/>
    </source>
</evidence>
<evidence type="ECO:0000256" key="11">
    <source>
        <dbReference type="RuleBase" id="RU362021"/>
    </source>
</evidence>
<keyword evidence="13" id="KW-1185">Reference proteome</keyword>
<dbReference type="GeneID" id="100214495"/>
<evidence type="ECO:0000256" key="10">
    <source>
        <dbReference type="ARBA" id="ARBA00048721"/>
    </source>
</evidence>
<evidence type="ECO:0000256" key="7">
    <source>
        <dbReference type="ARBA" id="ARBA00022741"/>
    </source>
</evidence>
<evidence type="ECO:0000256" key="1">
    <source>
        <dbReference type="ARBA" id="ARBA00004658"/>
    </source>
</evidence>
<dbReference type="EC" id="2.7.7.1" evidence="11"/>
<dbReference type="GO" id="GO:0016779">
    <property type="term" value="F:nucleotidyltransferase activity"/>
    <property type="evidence" value="ECO:0007669"/>
    <property type="project" value="UniProtKB-KW"/>
</dbReference>
<evidence type="ECO:0000256" key="6">
    <source>
        <dbReference type="ARBA" id="ARBA00022695"/>
    </source>
</evidence>
<dbReference type="CDD" id="cd09286">
    <property type="entry name" value="NMNAT_Eukarya"/>
    <property type="match status" value="1"/>
</dbReference>
<dbReference type="Proteomes" id="UP001652625">
    <property type="component" value="Chromosome 03"/>
</dbReference>
<evidence type="ECO:0000256" key="4">
    <source>
        <dbReference type="ARBA" id="ARBA00022642"/>
    </source>
</evidence>
<dbReference type="InterPro" id="IPR051182">
    <property type="entry name" value="Euk_NMN_adenylyltrnsfrase"/>
</dbReference>
<evidence type="ECO:0000256" key="8">
    <source>
        <dbReference type="ARBA" id="ARBA00022840"/>
    </source>
</evidence>
<dbReference type="InterPro" id="IPR005248">
    <property type="entry name" value="NadD/NMNAT"/>
</dbReference>
<comment type="pathway">
    <text evidence="1 11">Cofactor biosynthesis; NAD(+) biosynthesis; NAD(+) from nicotinamide D-ribonucleotide: step 1/1.</text>
</comment>
<dbReference type="InterPro" id="IPR004821">
    <property type="entry name" value="Cyt_trans-like"/>
</dbReference>
<dbReference type="PANTHER" id="PTHR12039:SF0">
    <property type="entry name" value="NICOTINAMIDE-NUCLEOTIDE ADENYLYLTRANSFERASE"/>
    <property type="match status" value="1"/>
</dbReference>
<evidence type="ECO:0000313" key="13">
    <source>
        <dbReference type="Proteomes" id="UP001652625"/>
    </source>
</evidence>